<proteinExistence type="predicted"/>
<gene>
    <name evidence="1" type="ORF">ACJRO7_024428</name>
</gene>
<dbReference type="Proteomes" id="UP001634007">
    <property type="component" value="Unassembled WGS sequence"/>
</dbReference>
<dbReference type="EMBL" id="JBJKBG010000006">
    <property type="protein sequence ID" value="KAL3735294.1"/>
    <property type="molecule type" value="Genomic_DNA"/>
</dbReference>
<accession>A0ABD3K9L0</accession>
<sequence length="77" mass="8954">MEKCERYGDAIGRKVWCTMEEAETKTATEGREARCRAKRGEVIPRKRKLVKRMMWDRFVNCKTMVGVAEVLPLPGKH</sequence>
<evidence type="ECO:0000313" key="1">
    <source>
        <dbReference type="EMBL" id="KAL3735294.1"/>
    </source>
</evidence>
<protein>
    <submittedName>
        <fullName evidence="1">Uncharacterized protein</fullName>
    </submittedName>
</protein>
<evidence type="ECO:0000313" key="2">
    <source>
        <dbReference type="Proteomes" id="UP001634007"/>
    </source>
</evidence>
<comment type="caution">
    <text evidence="1">The sequence shown here is derived from an EMBL/GenBank/DDBJ whole genome shotgun (WGS) entry which is preliminary data.</text>
</comment>
<keyword evidence="2" id="KW-1185">Reference proteome</keyword>
<dbReference type="AlphaFoldDB" id="A0ABD3K9L0"/>
<organism evidence="1 2">
    <name type="scientific">Eucalyptus globulus</name>
    <name type="common">Tasmanian blue gum</name>
    <dbReference type="NCBI Taxonomy" id="34317"/>
    <lineage>
        <taxon>Eukaryota</taxon>
        <taxon>Viridiplantae</taxon>
        <taxon>Streptophyta</taxon>
        <taxon>Embryophyta</taxon>
        <taxon>Tracheophyta</taxon>
        <taxon>Spermatophyta</taxon>
        <taxon>Magnoliopsida</taxon>
        <taxon>eudicotyledons</taxon>
        <taxon>Gunneridae</taxon>
        <taxon>Pentapetalae</taxon>
        <taxon>rosids</taxon>
        <taxon>malvids</taxon>
        <taxon>Myrtales</taxon>
        <taxon>Myrtaceae</taxon>
        <taxon>Myrtoideae</taxon>
        <taxon>Eucalypteae</taxon>
        <taxon>Eucalyptus</taxon>
    </lineage>
</organism>
<reference evidence="1 2" key="1">
    <citation type="submission" date="2024-11" db="EMBL/GenBank/DDBJ databases">
        <title>Chromosome-level genome assembly of Eucalyptus globulus Labill. provides insights into its genome evolution.</title>
        <authorList>
            <person name="Li X."/>
        </authorList>
    </citation>
    <scope>NUCLEOTIDE SEQUENCE [LARGE SCALE GENOMIC DNA]</scope>
    <source>
        <strain evidence="1">CL2024</strain>
        <tissue evidence="1">Fresh tender leaves</tissue>
    </source>
</reference>
<name>A0ABD3K9L0_EUCGL</name>